<reference evidence="2 3" key="1">
    <citation type="submission" date="2016-02" db="EMBL/GenBank/DDBJ databases">
        <title>Genome analysis of coral dinoflagellate symbionts highlights evolutionary adaptations to a symbiotic lifestyle.</title>
        <authorList>
            <person name="Aranda M."/>
            <person name="Li Y."/>
            <person name="Liew Y.J."/>
            <person name="Baumgarten S."/>
            <person name="Simakov O."/>
            <person name="Wilson M."/>
            <person name="Piel J."/>
            <person name="Ashoor H."/>
            <person name="Bougouffa S."/>
            <person name="Bajic V.B."/>
            <person name="Ryu T."/>
            <person name="Ravasi T."/>
            <person name="Bayer T."/>
            <person name="Micklem G."/>
            <person name="Kim H."/>
            <person name="Bhak J."/>
            <person name="Lajeunesse T.C."/>
            <person name="Voolstra C.R."/>
        </authorList>
    </citation>
    <scope>NUCLEOTIDE SEQUENCE [LARGE SCALE GENOMIC DNA]</scope>
    <source>
        <strain evidence="2 3">CCMP2467</strain>
    </source>
</reference>
<evidence type="ECO:0000313" key="2">
    <source>
        <dbReference type="EMBL" id="OLP97580.1"/>
    </source>
</evidence>
<dbReference type="EMBL" id="LSRX01000428">
    <property type="protein sequence ID" value="OLP97580.1"/>
    <property type="molecule type" value="Genomic_DNA"/>
</dbReference>
<feature type="compositionally biased region" description="Pro residues" evidence="1">
    <location>
        <begin position="369"/>
        <end position="386"/>
    </location>
</feature>
<feature type="compositionally biased region" description="Pro residues" evidence="1">
    <location>
        <begin position="341"/>
        <end position="352"/>
    </location>
</feature>
<name>A0A1Q9DQW9_SYMMI</name>
<evidence type="ECO:0000313" key="3">
    <source>
        <dbReference type="Proteomes" id="UP000186817"/>
    </source>
</evidence>
<feature type="compositionally biased region" description="Pro residues" evidence="1">
    <location>
        <begin position="403"/>
        <end position="421"/>
    </location>
</feature>
<dbReference type="AlphaFoldDB" id="A0A1Q9DQW9"/>
<accession>A0A1Q9DQW9</accession>
<proteinExistence type="predicted"/>
<feature type="compositionally biased region" description="Low complexity" evidence="1">
    <location>
        <begin position="353"/>
        <end position="368"/>
    </location>
</feature>
<feature type="compositionally biased region" description="Low complexity" evidence="1">
    <location>
        <begin position="518"/>
        <end position="538"/>
    </location>
</feature>
<feature type="region of interest" description="Disordered" evidence="1">
    <location>
        <begin position="238"/>
        <end position="538"/>
    </location>
</feature>
<feature type="compositionally biased region" description="Low complexity" evidence="1">
    <location>
        <begin position="494"/>
        <end position="507"/>
    </location>
</feature>
<keyword evidence="3" id="KW-1185">Reference proteome</keyword>
<organism evidence="2 3">
    <name type="scientific">Symbiodinium microadriaticum</name>
    <name type="common">Dinoflagellate</name>
    <name type="synonym">Zooxanthella microadriatica</name>
    <dbReference type="NCBI Taxonomy" id="2951"/>
    <lineage>
        <taxon>Eukaryota</taxon>
        <taxon>Sar</taxon>
        <taxon>Alveolata</taxon>
        <taxon>Dinophyceae</taxon>
        <taxon>Suessiales</taxon>
        <taxon>Symbiodiniaceae</taxon>
        <taxon>Symbiodinium</taxon>
    </lineage>
</organism>
<feature type="compositionally biased region" description="Basic and acidic residues" evidence="1">
    <location>
        <begin position="317"/>
        <end position="326"/>
    </location>
</feature>
<comment type="caution">
    <text evidence="2">The sequence shown here is derived from an EMBL/GenBank/DDBJ whole genome shotgun (WGS) entry which is preliminary data.</text>
</comment>
<feature type="compositionally biased region" description="Pro residues" evidence="1">
    <location>
        <begin position="476"/>
        <end position="493"/>
    </location>
</feature>
<sequence>MLPTDNTFKARTATSELPLHRPRCDHANTCDCVSVACISKDAELIRSPGISWWDCHGLQMQYSNDAVSWDGCFLPVQHFEVQIATSELPLHRPRCDHANEYDYVSVAHISNDAEAIQPPGPSWCDYIGLELGNFANYGPDERAADKGLLQMRMVLSVIPGTLLDLEVEESKMPALEFRLAFDGELPGSEGGVVVLPKTAENEKFVNDMAEFKESSTKDVAMFTRCSSHLKELEQAYLDELGRRKPQKKVRSISSDSASRSKSRPKKKKKKEKEAKEDRKKAKKAKESRAQSPKPEHRPEHEAGNGEAAPVSPGPWKPESKEERTNDHQPWNEAPAPWTPSGMPPPGPPPAYPPAQATPWQPPQQAAPGHPGPPPAYPYSHPPPRPQPHAHTPHAPPHAHTAPPHHPPPPGYPSYPPPPGYFPPRHEAWPPPHLAYPKPAPVPPPHYGAPPGMPPQPMAPSNDSDYRHWAKSAAPVPEAPAPYPPPNFTAPAPGPAHGAPPAYAYAPPGAGGPPTNWCGSPASESFASEPAESGFLHAK</sequence>
<dbReference type="OrthoDB" id="443895at2759"/>
<feature type="compositionally biased region" description="Basic and acidic residues" evidence="1">
    <location>
        <begin position="271"/>
        <end position="303"/>
    </location>
</feature>
<protein>
    <submittedName>
        <fullName evidence="2">Uncharacterized protein</fullName>
    </submittedName>
</protein>
<feature type="compositionally biased region" description="Basic residues" evidence="1">
    <location>
        <begin position="260"/>
        <end position="270"/>
    </location>
</feature>
<evidence type="ECO:0000256" key="1">
    <source>
        <dbReference type="SAM" id="MobiDB-lite"/>
    </source>
</evidence>
<dbReference type="Proteomes" id="UP000186817">
    <property type="component" value="Unassembled WGS sequence"/>
</dbReference>
<feature type="compositionally biased region" description="Pro residues" evidence="1">
    <location>
        <begin position="428"/>
        <end position="457"/>
    </location>
</feature>
<gene>
    <name evidence="2" type="ORF">AK812_SmicGene20073</name>
</gene>